<protein>
    <submittedName>
        <fullName evidence="1">Uncharacterized protein</fullName>
    </submittedName>
</protein>
<organism evidence="1 2">
    <name type="scientific">Microvirga lupini</name>
    <dbReference type="NCBI Taxonomy" id="420324"/>
    <lineage>
        <taxon>Bacteria</taxon>
        <taxon>Pseudomonadati</taxon>
        <taxon>Pseudomonadota</taxon>
        <taxon>Alphaproteobacteria</taxon>
        <taxon>Hyphomicrobiales</taxon>
        <taxon>Methylobacteriaceae</taxon>
        <taxon>Microvirga</taxon>
    </lineage>
</organism>
<dbReference type="EMBL" id="JACHWB010000001">
    <property type="protein sequence ID" value="MBB3017636.1"/>
    <property type="molecule type" value="Genomic_DNA"/>
</dbReference>
<name>A0A7W4VI52_9HYPH</name>
<evidence type="ECO:0000313" key="2">
    <source>
        <dbReference type="Proteomes" id="UP000532010"/>
    </source>
</evidence>
<dbReference type="Proteomes" id="UP000532010">
    <property type="component" value="Unassembled WGS sequence"/>
</dbReference>
<dbReference type="AlphaFoldDB" id="A0A7W4VI52"/>
<evidence type="ECO:0000313" key="1">
    <source>
        <dbReference type="EMBL" id="MBB3017636.1"/>
    </source>
</evidence>
<reference evidence="1 2" key="1">
    <citation type="submission" date="2020-08" db="EMBL/GenBank/DDBJ databases">
        <title>The Agave Microbiome: Exploring the role of microbial communities in plant adaptations to desert environments.</title>
        <authorList>
            <person name="Partida-Martinez L.P."/>
        </authorList>
    </citation>
    <scope>NUCLEOTIDE SEQUENCE [LARGE SCALE GENOMIC DNA]</scope>
    <source>
        <strain evidence="1 2">AT3.9</strain>
    </source>
</reference>
<comment type="caution">
    <text evidence="1">The sequence shown here is derived from an EMBL/GenBank/DDBJ whole genome shotgun (WGS) entry which is preliminary data.</text>
</comment>
<accession>A0A7W4VI52</accession>
<dbReference type="RefSeq" id="WP_183447107.1">
    <property type="nucleotide sequence ID" value="NZ_JACHWB010000001.1"/>
</dbReference>
<keyword evidence="2" id="KW-1185">Reference proteome</keyword>
<proteinExistence type="predicted"/>
<gene>
    <name evidence="1" type="ORF">FHR70_000676</name>
</gene>
<sequence length="208" mass="22435">MAASINSKIVADKLGMDHRAFIRHLCDMVTAGTLDKDVLPQRDGSLAYEKDTRLRVGDLMALAVHLNLKKAQCDSIGAVFNRIQPAVPLVRTYVDHTELRASVGSQMGFVAAIEKLADGTGERREIVKEFGLRKVGDRIWLGMSTPAMVGLAQRAGVETASLGQMFCAIDGAERHGTKSFGGHSSKVVSVQADLLLEALVGSAEERLF</sequence>